<dbReference type="Proteomes" id="UP000304880">
    <property type="component" value="Unassembled WGS sequence"/>
</dbReference>
<dbReference type="InterPro" id="IPR036291">
    <property type="entry name" value="NAD(P)-bd_dom_sf"/>
</dbReference>
<keyword evidence="3" id="KW-0560">Oxidoreductase</keyword>
<organism evidence="4 5">
    <name type="scientific">Paracoccus haeundaensis</name>
    <dbReference type="NCBI Taxonomy" id="225362"/>
    <lineage>
        <taxon>Bacteria</taxon>
        <taxon>Pseudomonadati</taxon>
        <taxon>Pseudomonadota</taxon>
        <taxon>Alphaproteobacteria</taxon>
        <taxon>Rhodobacterales</taxon>
        <taxon>Paracoccaceae</taxon>
        <taxon>Paracoccus</taxon>
    </lineage>
</organism>
<evidence type="ECO:0000256" key="3">
    <source>
        <dbReference type="ARBA" id="ARBA00023002"/>
    </source>
</evidence>
<comment type="similarity">
    <text evidence="1">Belongs to the short-chain dehydrogenases/reductases (SDR) family.</text>
</comment>
<dbReference type="InterPro" id="IPR052178">
    <property type="entry name" value="Sec_Metab_Biosynth_SDR"/>
</dbReference>
<accession>A0A5C4R0S4</accession>
<keyword evidence="2" id="KW-0521">NADP</keyword>
<comment type="caution">
    <text evidence="4">The sequence shown here is derived from an EMBL/GenBank/DDBJ whole genome shotgun (WGS) entry which is preliminary data.</text>
</comment>
<sequence length="94" mass="10320">MFLPNDPQVHLAVVTGASAGLGRALSYRLIENGVRVVGLARNATELDITAERCGHDMFFPMVCNVADSENVQKVADEIKEKIVACPYRVVRFQS</sequence>
<proteinExistence type="inferred from homology"/>
<dbReference type="AlphaFoldDB" id="A0A5C4R0S4"/>
<reference evidence="4 5" key="1">
    <citation type="submission" date="2019-06" db="EMBL/GenBank/DDBJ databases">
        <authorList>
            <person name="Li J."/>
        </authorList>
    </citation>
    <scope>NUCLEOTIDE SEQUENCE [LARGE SCALE GENOMIC DNA]</scope>
    <source>
        <strain evidence="4 5">CGMCC 1.8012</strain>
    </source>
</reference>
<gene>
    <name evidence="4" type="ORF">FHD67_19660</name>
</gene>
<name>A0A5C4R0S4_9RHOB</name>
<evidence type="ECO:0000256" key="2">
    <source>
        <dbReference type="ARBA" id="ARBA00022857"/>
    </source>
</evidence>
<keyword evidence="5" id="KW-1185">Reference proteome</keyword>
<dbReference type="PANTHER" id="PTHR43618:SF8">
    <property type="entry name" value="7ALPHA-HYDROXYSTEROID DEHYDROGENASE"/>
    <property type="match status" value="1"/>
</dbReference>
<evidence type="ECO:0000256" key="1">
    <source>
        <dbReference type="ARBA" id="ARBA00006484"/>
    </source>
</evidence>
<dbReference type="Pfam" id="PF00106">
    <property type="entry name" value="adh_short"/>
    <property type="match status" value="1"/>
</dbReference>
<dbReference type="PANTHER" id="PTHR43618">
    <property type="entry name" value="7-ALPHA-HYDROXYSTEROID DEHYDROGENASE"/>
    <property type="match status" value="1"/>
</dbReference>
<dbReference type="GO" id="GO:0016491">
    <property type="term" value="F:oxidoreductase activity"/>
    <property type="evidence" value="ECO:0007669"/>
    <property type="project" value="UniProtKB-KW"/>
</dbReference>
<dbReference type="CDD" id="cd05233">
    <property type="entry name" value="SDR_c"/>
    <property type="match status" value="1"/>
</dbReference>
<evidence type="ECO:0000313" key="4">
    <source>
        <dbReference type="EMBL" id="TNH37560.1"/>
    </source>
</evidence>
<evidence type="ECO:0000313" key="5">
    <source>
        <dbReference type="Proteomes" id="UP000304880"/>
    </source>
</evidence>
<dbReference type="SUPFAM" id="SSF51735">
    <property type="entry name" value="NAD(P)-binding Rossmann-fold domains"/>
    <property type="match status" value="1"/>
</dbReference>
<dbReference type="EMBL" id="VDDC01000073">
    <property type="protein sequence ID" value="TNH37560.1"/>
    <property type="molecule type" value="Genomic_DNA"/>
</dbReference>
<dbReference type="Gene3D" id="3.40.50.720">
    <property type="entry name" value="NAD(P)-binding Rossmann-like Domain"/>
    <property type="match status" value="1"/>
</dbReference>
<protein>
    <submittedName>
        <fullName evidence="4">SDR family oxidoreductase</fullName>
    </submittedName>
</protein>
<dbReference type="InterPro" id="IPR002347">
    <property type="entry name" value="SDR_fam"/>
</dbReference>